<proteinExistence type="inferred from homology"/>
<dbReference type="GO" id="GO:0023052">
    <property type="term" value="P:signaling"/>
    <property type="evidence" value="ECO:0007669"/>
    <property type="project" value="InterPro"/>
</dbReference>
<reference evidence="3 4" key="1">
    <citation type="submission" date="2022-11" db="EMBL/GenBank/DDBJ databases">
        <title>Whole genome sequence of Eschrichtius robustus ER-17-0199.</title>
        <authorList>
            <person name="Bruniche-Olsen A."/>
            <person name="Black A.N."/>
            <person name="Fields C.J."/>
            <person name="Walden K."/>
            <person name="Dewoody J.A."/>
        </authorList>
    </citation>
    <scope>NUCLEOTIDE SEQUENCE [LARGE SCALE GENOMIC DNA]</scope>
    <source>
        <strain evidence="3">ER-17-0199</strain>
        <tissue evidence="3">Blubber</tissue>
    </source>
</reference>
<evidence type="ECO:0000256" key="2">
    <source>
        <dbReference type="SAM" id="MobiDB-lite"/>
    </source>
</evidence>
<comment type="similarity">
    <text evidence="1">Belongs to the SAPAP family.</text>
</comment>
<dbReference type="InterPro" id="IPR005026">
    <property type="entry name" value="SAPAP"/>
</dbReference>
<comment type="caution">
    <text evidence="3">The sequence shown here is derived from an EMBL/GenBank/DDBJ whole genome shotgun (WGS) entry which is preliminary data.</text>
</comment>
<protein>
    <submittedName>
        <fullName evidence="3">Uncharacterized protein</fullName>
    </submittedName>
</protein>
<accession>A0AB34GBA5</accession>
<evidence type="ECO:0000256" key="1">
    <source>
        <dbReference type="ARBA" id="ARBA00008839"/>
    </source>
</evidence>
<sequence length="118" mass="12590">MDGQGQRGDIISQSGLSNSTESLDSMKALTAAIEAANAQIHGPASQHMGNNAATVTTTTTTAMATITAEDRKKDHFKKNRCLSIGIQVDDAEEPNKTGENKAPSKFQSIGVQVEEEKW</sequence>
<keyword evidence="4" id="KW-1185">Reference proteome</keyword>
<name>A0AB34GBA5_ESCRO</name>
<evidence type="ECO:0000313" key="3">
    <source>
        <dbReference type="EMBL" id="KAJ8776622.1"/>
    </source>
</evidence>
<organism evidence="3 4">
    <name type="scientific">Eschrichtius robustus</name>
    <name type="common">California gray whale</name>
    <name type="synonym">Eschrichtius gibbosus</name>
    <dbReference type="NCBI Taxonomy" id="9764"/>
    <lineage>
        <taxon>Eukaryota</taxon>
        <taxon>Metazoa</taxon>
        <taxon>Chordata</taxon>
        <taxon>Craniata</taxon>
        <taxon>Vertebrata</taxon>
        <taxon>Euteleostomi</taxon>
        <taxon>Mammalia</taxon>
        <taxon>Eutheria</taxon>
        <taxon>Laurasiatheria</taxon>
        <taxon>Artiodactyla</taxon>
        <taxon>Whippomorpha</taxon>
        <taxon>Cetacea</taxon>
        <taxon>Mysticeti</taxon>
        <taxon>Eschrichtiidae</taxon>
        <taxon>Eschrichtius</taxon>
    </lineage>
</organism>
<gene>
    <name evidence="3" type="ORF">J1605_015211</name>
</gene>
<feature type="region of interest" description="Disordered" evidence="2">
    <location>
        <begin position="89"/>
        <end position="118"/>
    </location>
</feature>
<dbReference type="Proteomes" id="UP001159641">
    <property type="component" value="Unassembled WGS sequence"/>
</dbReference>
<dbReference type="AlphaFoldDB" id="A0AB34GBA5"/>
<evidence type="ECO:0000313" key="4">
    <source>
        <dbReference type="Proteomes" id="UP001159641"/>
    </source>
</evidence>
<dbReference type="EMBL" id="JAIQCJ010002358">
    <property type="protein sequence ID" value="KAJ8776622.1"/>
    <property type="molecule type" value="Genomic_DNA"/>
</dbReference>
<dbReference type="Pfam" id="PF03359">
    <property type="entry name" value="GKAP"/>
    <property type="match status" value="1"/>
</dbReference>